<name>A0A140DX73_9FIRM</name>
<keyword evidence="2" id="KW-1185">Reference proteome</keyword>
<reference evidence="1 2" key="1">
    <citation type="journal article" date="2016" name="Gut Pathog.">
        <title>Whole genome sequencing of "Faecalibaculum rodentium" ALO17, isolated from C57BL/6J laboratory mouse feces.</title>
        <authorList>
            <person name="Lim S."/>
            <person name="Chang D.H."/>
            <person name="Ahn S."/>
            <person name="Kim B.C."/>
        </authorList>
    </citation>
    <scope>NUCLEOTIDE SEQUENCE [LARGE SCALE GENOMIC DNA]</scope>
    <source>
        <strain evidence="1 2">Alo17</strain>
    </source>
</reference>
<accession>A0A140DX73</accession>
<organism evidence="1 2">
    <name type="scientific">Faecalibaculum rodentium</name>
    <dbReference type="NCBI Taxonomy" id="1702221"/>
    <lineage>
        <taxon>Bacteria</taxon>
        <taxon>Bacillati</taxon>
        <taxon>Bacillota</taxon>
        <taxon>Erysipelotrichia</taxon>
        <taxon>Erysipelotrichales</taxon>
        <taxon>Erysipelotrichaceae</taxon>
        <taxon>Faecalibaculum</taxon>
    </lineage>
</organism>
<dbReference type="KEGG" id="fro:AALO17_21160"/>
<gene>
    <name evidence="1" type="ORF">AALO17_21160</name>
</gene>
<sequence length="293" mass="32410">MPFRTLSVSLQKKTPLDGGADHALAVSLWLPHRTGRTCSVSSVRCCAFRDAFSGSGVSLSLPPVRFPDSVQLRAGLCASGAGNDPFVCRKLPVFFCGFFDCRFLSGCLFLDSGGIRQGQGSHRMSGCRDHSLSLRWCKGVMILHDRPAAFHLQFGFVFCRFMQVRCRCGFLPAGGLICRINGFFLRTGILFGLGQGLHGFRLCTFSGFLPVLRTVFFLQLGFVFRQPFLLLWGHGGILRIHFLHGLSHDLGNQIPRVPFFVCRNHIPGRGLAGRGIDGIFISLRVLIPEFPFL</sequence>
<dbReference type="EMBL" id="CP011391">
    <property type="protein sequence ID" value="AMK55250.1"/>
    <property type="molecule type" value="Genomic_DNA"/>
</dbReference>
<dbReference type="AlphaFoldDB" id="A0A140DX73"/>
<evidence type="ECO:0000313" key="1">
    <source>
        <dbReference type="EMBL" id="AMK55250.1"/>
    </source>
</evidence>
<evidence type="ECO:0000313" key="2">
    <source>
        <dbReference type="Proteomes" id="UP000069771"/>
    </source>
</evidence>
<dbReference type="STRING" id="1702221.AALO17_21160"/>
<proteinExistence type="predicted"/>
<dbReference type="Proteomes" id="UP000069771">
    <property type="component" value="Chromosome"/>
</dbReference>
<protein>
    <submittedName>
        <fullName evidence="1">Uncharacterized protein</fullName>
    </submittedName>
</protein>